<reference evidence="2 3" key="1">
    <citation type="submission" date="2019-11" db="EMBL/GenBank/DDBJ databases">
        <title>Complete genome sequence of bacteriophage Ec_Makalu_002.</title>
        <authorList>
            <person name="Dhungana G."/>
            <person name="Malla R."/>
            <person name="Adhya S."/>
            <person name="Rajaure M."/>
        </authorList>
    </citation>
    <scope>NUCLEOTIDE SEQUENCE [LARGE SCALE GENOMIC DNA]</scope>
</reference>
<sequence>MANKVRRKKSLDTRRKPKMTNEQLQDFLAVALNSSKNLVTTKLHVSIK</sequence>
<organism evidence="2 3">
    <name type="scientific">Escherichia phage Ec_Makalu_002</name>
    <dbReference type="NCBI Taxonomy" id="2682770"/>
    <lineage>
        <taxon>Viruses</taxon>
        <taxon>Duplodnaviria</taxon>
        <taxon>Heunggongvirae</taxon>
        <taxon>Uroviricota</taxon>
        <taxon>Caudoviricetes</taxon>
        <taxon>Pantevenvirales</taxon>
        <taxon>Straboviridae</taxon>
        <taxon>Krischvirus</taxon>
        <taxon>Krischvirus gec3s</taxon>
    </lineage>
</organism>
<feature type="region of interest" description="Disordered" evidence="1">
    <location>
        <begin position="1"/>
        <end position="20"/>
    </location>
</feature>
<dbReference type="EMBL" id="MN709127">
    <property type="protein sequence ID" value="QGS83615.1"/>
    <property type="molecule type" value="Genomic_DNA"/>
</dbReference>
<proteinExistence type="predicted"/>
<evidence type="ECO:0000256" key="1">
    <source>
        <dbReference type="SAM" id="MobiDB-lite"/>
    </source>
</evidence>
<protein>
    <submittedName>
        <fullName evidence="2">Uncharacterized protein</fullName>
    </submittedName>
</protein>
<name>A0A650DFR2_9CAUD</name>
<evidence type="ECO:0000313" key="3">
    <source>
        <dbReference type="Proteomes" id="UP000433151"/>
    </source>
</evidence>
<evidence type="ECO:0000313" key="2">
    <source>
        <dbReference type="EMBL" id="QGS83615.1"/>
    </source>
</evidence>
<dbReference type="Proteomes" id="UP000433151">
    <property type="component" value="Segment"/>
</dbReference>
<gene>
    <name evidence="2" type="ORF">Makalu002_010</name>
</gene>
<accession>A0A650DFR2</accession>